<feature type="domain" description="Acyl-CoA oxidase C-alpha1" evidence="7">
    <location>
        <begin position="109"/>
        <end position="147"/>
    </location>
</feature>
<dbReference type="GO" id="GO:0005504">
    <property type="term" value="F:fatty acid binding"/>
    <property type="evidence" value="ECO:0007669"/>
    <property type="project" value="TreeGrafter"/>
</dbReference>
<dbReference type="Pfam" id="PF01756">
    <property type="entry name" value="ACOX"/>
    <property type="match status" value="1"/>
</dbReference>
<dbReference type="SUPFAM" id="SSF47203">
    <property type="entry name" value="Acyl-CoA dehydrogenase C-terminal domain-like"/>
    <property type="match status" value="2"/>
</dbReference>
<gene>
    <name evidence="8" type="ORF">RJ641_001018</name>
</gene>
<protein>
    <submittedName>
        <fullName evidence="8">Acyl-CoA oxidase, C-terminal</fullName>
    </submittedName>
</protein>
<evidence type="ECO:0000313" key="8">
    <source>
        <dbReference type="EMBL" id="KAK6947545.1"/>
    </source>
</evidence>
<dbReference type="Gene3D" id="1.20.140.10">
    <property type="entry name" value="Butyryl-CoA Dehydrogenase, subunit A, domain 3"/>
    <property type="match status" value="1"/>
</dbReference>
<dbReference type="GO" id="GO:0001676">
    <property type="term" value="P:long-chain fatty acid metabolic process"/>
    <property type="evidence" value="ECO:0007669"/>
    <property type="project" value="TreeGrafter"/>
</dbReference>
<dbReference type="GO" id="GO:0003997">
    <property type="term" value="F:acyl-CoA oxidase activity"/>
    <property type="evidence" value="ECO:0007669"/>
    <property type="project" value="InterPro"/>
</dbReference>
<keyword evidence="4" id="KW-0274">FAD</keyword>
<evidence type="ECO:0000259" key="6">
    <source>
        <dbReference type="Pfam" id="PF01756"/>
    </source>
</evidence>
<dbReference type="PANTHER" id="PTHR10909">
    <property type="entry name" value="ELECTRON TRANSPORT OXIDOREDUCTASE"/>
    <property type="match status" value="1"/>
</dbReference>
<dbReference type="GO" id="GO:0071949">
    <property type="term" value="F:FAD binding"/>
    <property type="evidence" value="ECO:0007669"/>
    <property type="project" value="InterPro"/>
</dbReference>
<dbReference type="AlphaFoldDB" id="A0AAN8W9C8"/>
<evidence type="ECO:0000256" key="1">
    <source>
        <dbReference type="ARBA" id="ARBA00001974"/>
    </source>
</evidence>
<evidence type="ECO:0000256" key="5">
    <source>
        <dbReference type="ARBA" id="ARBA00023002"/>
    </source>
</evidence>
<keyword evidence="9" id="KW-1185">Reference proteome</keyword>
<keyword evidence="3" id="KW-0285">Flavoprotein</keyword>
<comment type="caution">
    <text evidence="8">The sequence shown here is derived from an EMBL/GenBank/DDBJ whole genome shotgun (WGS) entry which is preliminary data.</text>
</comment>
<evidence type="ECO:0000256" key="3">
    <source>
        <dbReference type="ARBA" id="ARBA00022630"/>
    </source>
</evidence>
<dbReference type="InterPro" id="IPR055060">
    <property type="entry name" value="ACOX_C_alpha1"/>
</dbReference>
<keyword evidence="5" id="KW-0560">Oxidoreductase</keyword>
<accession>A0AAN8W9C8</accession>
<dbReference type="InterPro" id="IPR036250">
    <property type="entry name" value="AcylCo_DH-like_C"/>
</dbReference>
<dbReference type="GO" id="GO:0005777">
    <property type="term" value="C:peroxisome"/>
    <property type="evidence" value="ECO:0007669"/>
    <property type="project" value="InterPro"/>
</dbReference>
<feature type="domain" description="Acyl-CoA oxidase C-terminal" evidence="6">
    <location>
        <begin position="178"/>
        <end position="225"/>
    </location>
</feature>
<name>A0AAN8W9C8_9MAGN</name>
<evidence type="ECO:0000259" key="7">
    <source>
        <dbReference type="Pfam" id="PF22924"/>
    </source>
</evidence>
<dbReference type="Pfam" id="PF22924">
    <property type="entry name" value="ACOX_C_alpha1"/>
    <property type="match status" value="1"/>
</dbReference>
<proteinExistence type="inferred from homology"/>
<dbReference type="GO" id="GO:0055088">
    <property type="term" value="P:lipid homeostasis"/>
    <property type="evidence" value="ECO:0007669"/>
    <property type="project" value="TreeGrafter"/>
</dbReference>
<evidence type="ECO:0000313" key="9">
    <source>
        <dbReference type="Proteomes" id="UP001370490"/>
    </source>
</evidence>
<dbReference type="InterPro" id="IPR002655">
    <property type="entry name" value="Acyl-CoA_oxidase_C"/>
</dbReference>
<dbReference type="InterPro" id="IPR012258">
    <property type="entry name" value="Acyl-CoA_oxidase"/>
</dbReference>
<dbReference type="Proteomes" id="UP001370490">
    <property type="component" value="Unassembled WGS sequence"/>
</dbReference>
<dbReference type="GO" id="GO:0033540">
    <property type="term" value="P:fatty acid beta-oxidation using acyl-CoA oxidase"/>
    <property type="evidence" value="ECO:0007669"/>
    <property type="project" value="TreeGrafter"/>
</dbReference>
<dbReference type="PANTHER" id="PTHR10909:SF250">
    <property type="entry name" value="PEROXISOMAL ACYL-COENZYME A OXIDASE 1"/>
    <property type="match status" value="1"/>
</dbReference>
<dbReference type="EMBL" id="JBAMMX010000001">
    <property type="protein sequence ID" value="KAK6947545.1"/>
    <property type="molecule type" value="Genomic_DNA"/>
</dbReference>
<evidence type="ECO:0000256" key="2">
    <source>
        <dbReference type="ARBA" id="ARBA00006288"/>
    </source>
</evidence>
<evidence type="ECO:0000256" key="4">
    <source>
        <dbReference type="ARBA" id="ARBA00022827"/>
    </source>
</evidence>
<comment type="similarity">
    <text evidence="2">Belongs to the acyl-CoA oxidase family.</text>
</comment>
<organism evidence="8 9">
    <name type="scientific">Dillenia turbinata</name>
    <dbReference type="NCBI Taxonomy" id="194707"/>
    <lineage>
        <taxon>Eukaryota</taxon>
        <taxon>Viridiplantae</taxon>
        <taxon>Streptophyta</taxon>
        <taxon>Embryophyta</taxon>
        <taxon>Tracheophyta</taxon>
        <taxon>Spermatophyta</taxon>
        <taxon>Magnoliopsida</taxon>
        <taxon>eudicotyledons</taxon>
        <taxon>Gunneridae</taxon>
        <taxon>Pentapetalae</taxon>
        <taxon>Dilleniales</taxon>
        <taxon>Dilleniaceae</taxon>
        <taxon>Dillenia</taxon>
    </lineage>
</organism>
<sequence>MEEGDYLVRGKEQSSIVWAGSHHAFQVSDRISRLAAKEEANELWRSVDEPSFADLHGGLEATETFDPETDEFDVNSPTVTASKSYYFQSFKFLGEGKVVQSNALRQLVYGTMVTVRKNAVSGASTALSRAVCIATRYSAVRRQFGFQNGGRLTQDGVEECRNRCGGHGPRNFSNFKFYTDHFLGSVLGGYDGNVYPRLYEAAWKDPLNESVGPDGYHEHIRPSLKQQFRNARL</sequence>
<comment type="cofactor">
    <cofactor evidence="1">
        <name>FAD</name>
        <dbReference type="ChEBI" id="CHEBI:57692"/>
    </cofactor>
</comment>
<reference evidence="8 9" key="1">
    <citation type="submission" date="2023-12" db="EMBL/GenBank/DDBJ databases">
        <title>A high-quality genome assembly for Dillenia turbinata (Dilleniales).</title>
        <authorList>
            <person name="Chanderbali A."/>
        </authorList>
    </citation>
    <scope>NUCLEOTIDE SEQUENCE [LARGE SCALE GENOMIC DNA]</scope>
    <source>
        <strain evidence="8">LSX21</strain>
        <tissue evidence="8">Leaf</tissue>
    </source>
</reference>